<evidence type="ECO:0000256" key="2">
    <source>
        <dbReference type="ARBA" id="ARBA00023015"/>
    </source>
</evidence>
<comment type="caution">
    <text evidence="6">The sequence shown here is derived from an EMBL/GenBank/DDBJ whole genome shotgun (WGS) entry which is preliminary data.</text>
</comment>
<dbReference type="PANTHER" id="PTHR46797">
    <property type="entry name" value="HTH-TYPE TRANSCRIPTIONAL REGULATOR"/>
    <property type="match status" value="1"/>
</dbReference>
<gene>
    <name evidence="6" type="ORF">GGQ61_000002</name>
</gene>
<dbReference type="RefSeq" id="WP_183769328.1">
    <property type="nucleotide sequence ID" value="NZ_JACIDK010000001.1"/>
</dbReference>
<protein>
    <recommendedName>
        <fullName evidence="5">HTH cro/C1-type domain-containing protein</fullName>
    </recommendedName>
</protein>
<dbReference type="InterPro" id="IPR010359">
    <property type="entry name" value="IrrE_HExxH"/>
</dbReference>
<sequence>MSQKLFVGPKVRRLREARGWKLEPCAARLGVSVSYLSQIEANQRPVTARVLISMMRVFDVDAASLDADDDQRMIADLREATAESAAEAPAPSLAELKLVVTNAPSFARHYLDLHRAHRRAGERLSATDEALSLDETVAASAQLPYEEVRDYFHYKNNYIHALDVAAEQLHAQCGLAPEIPLESALEAYLRDKLQVTVRRVAEGDLMRRYDPGKRELTLNMAQPAETRTFQMACHVVAAELGEIIEAELAASELRSPAAVDICRISLTNYAAGALVLPYEAFRQAAQELRHDIDGLTLRFQSSFEQTCHRLSTLQRPSARGVPFYFVRVDPAGNITKRHSATRFQFARFGGTCPLWNVHEAFGRDGRILTQVAEMPDGARYLCLAWSVLKRSGGHGTPDRRYALGLGCEVEYTEAIVYSDGVDLKGPPARIGVSCRICERDDCLQRAFPPVDRSFRVSRTERSIVPFSLS</sequence>
<dbReference type="Proteomes" id="UP000530564">
    <property type="component" value="Unassembled WGS sequence"/>
</dbReference>
<dbReference type="InterPro" id="IPR010982">
    <property type="entry name" value="Lambda_DNA-bd_dom_sf"/>
</dbReference>
<evidence type="ECO:0000313" key="7">
    <source>
        <dbReference type="Proteomes" id="UP000530564"/>
    </source>
</evidence>
<dbReference type="GO" id="GO:0003677">
    <property type="term" value="F:DNA binding"/>
    <property type="evidence" value="ECO:0007669"/>
    <property type="project" value="UniProtKB-KW"/>
</dbReference>
<keyword evidence="4" id="KW-0804">Transcription</keyword>
<evidence type="ECO:0000256" key="1">
    <source>
        <dbReference type="ARBA" id="ARBA00007227"/>
    </source>
</evidence>
<keyword evidence="7" id="KW-1185">Reference proteome</keyword>
<dbReference type="SMART" id="SM00530">
    <property type="entry name" value="HTH_XRE"/>
    <property type="match status" value="1"/>
</dbReference>
<proteinExistence type="inferred from homology"/>
<dbReference type="InterPro" id="IPR001387">
    <property type="entry name" value="Cro/C1-type_HTH"/>
</dbReference>
<accession>A0A839ZSC5</accession>
<dbReference type="InterPro" id="IPR026281">
    <property type="entry name" value="HTH_RamB"/>
</dbReference>
<comment type="similarity">
    <text evidence="1">Belongs to the short-chain fatty acyl-CoA assimilation regulator (ScfR) family.</text>
</comment>
<dbReference type="Pfam" id="PF06114">
    <property type="entry name" value="Peptidase_M78"/>
    <property type="match status" value="1"/>
</dbReference>
<dbReference type="PROSITE" id="PS50943">
    <property type="entry name" value="HTH_CROC1"/>
    <property type="match status" value="1"/>
</dbReference>
<dbReference type="InterPro" id="IPR018653">
    <property type="entry name" value="ScfR_C"/>
</dbReference>
<dbReference type="PANTHER" id="PTHR46797:SF23">
    <property type="entry name" value="HTH-TYPE TRANSCRIPTIONAL REGULATOR SUTR"/>
    <property type="match status" value="1"/>
</dbReference>
<organism evidence="6 7">
    <name type="scientific">Phenylobacterium haematophilum</name>
    <dbReference type="NCBI Taxonomy" id="98513"/>
    <lineage>
        <taxon>Bacteria</taxon>
        <taxon>Pseudomonadati</taxon>
        <taxon>Pseudomonadota</taxon>
        <taxon>Alphaproteobacteria</taxon>
        <taxon>Caulobacterales</taxon>
        <taxon>Caulobacteraceae</taxon>
        <taxon>Phenylobacterium</taxon>
    </lineage>
</organism>
<evidence type="ECO:0000259" key="5">
    <source>
        <dbReference type="PROSITE" id="PS50943"/>
    </source>
</evidence>
<dbReference type="Pfam" id="PF01381">
    <property type="entry name" value="HTH_3"/>
    <property type="match status" value="1"/>
</dbReference>
<dbReference type="SUPFAM" id="SSF47413">
    <property type="entry name" value="lambda repressor-like DNA-binding domains"/>
    <property type="match status" value="1"/>
</dbReference>
<dbReference type="CDD" id="cd00093">
    <property type="entry name" value="HTH_XRE"/>
    <property type="match status" value="1"/>
</dbReference>
<dbReference type="Gene3D" id="1.10.260.40">
    <property type="entry name" value="lambda repressor-like DNA-binding domains"/>
    <property type="match status" value="1"/>
</dbReference>
<dbReference type="PIRSF" id="PIRSF019251">
    <property type="entry name" value="Rv0465c"/>
    <property type="match status" value="1"/>
</dbReference>
<name>A0A839ZSC5_9CAUL</name>
<feature type="domain" description="HTH cro/C1-type" evidence="5">
    <location>
        <begin position="11"/>
        <end position="65"/>
    </location>
</feature>
<dbReference type="GO" id="GO:0005829">
    <property type="term" value="C:cytosol"/>
    <property type="evidence" value="ECO:0007669"/>
    <property type="project" value="TreeGrafter"/>
</dbReference>
<evidence type="ECO:0000313" key="6">
    <source>
        <dbReference type="EMBL" id="MBB3889305.1"/>
    </source>
</evidence>
<dbReference type="GO" id="GO:0003700">
    <property type="term" value="F:DNA-binding transcription factor activity"/>
    <property type="evidence" value="ECO:0007669"/>
    <property type="project" value="TreeGrafter"/>
</dbReference>
<reference evidence="6 7" key="1">
    <citation type="submission" date="2020-08" db="EMBL/GenBank/DDBJ databases">
        <title>Genomic Encyclopedia of Type Strains, Phase IV (KMG-IV): sequencing the most valuable type-strain genomes for metagenomic binning, comparative biology and taxonomic classification.</title>
        <authorList>
            <person name="Goeker M."/>
        </authorList>
    </citation>
    <scope>NUCLEOTIDE SEQUENCE [LARGE SCALE GENOMIC DNA]</scope>
    <source>
        <strain evidence="6 7">DSM 21793</strain>
    </source>
</reference>
<dbReference type="AlphaFoldDB" id="A0A839ZSC5"/>
<evidence type="ECO:0000256" key="3">
    <source>
        <dbReference type="ARBA" id="ARBA00023125"/>
    </source>
</evidence>
<keyword evidence="3" id="KW-0238">DNA-binding</keyword>
<dbReference type="EMBL" id="JACIDK010000001">
    <property type="protein sequence ID" value="MBB3889305.1"/>
    <property type="molecule type" value="Genomic_DNA"/>
</dbReference>
<evidence type="ECO:0000256" key="4">
    <source>
        <dbReference type="ARBA" id="ARBA00023163"/>
    </source>
</evidence>
<dbReference type="InterPro" id="IPR050807">
    <property type="entry name" value="TransReg_Diox_bact_type"/>
</dbReference>
<dbReference type="Pfam" id="PF09856">
    <property type="entry name" value="ScfRs"/>
    <property type="match status" value="1"/>
</dbReference>
<keyword evidence="2" id="KW-0805">Transcription regulation</keyword>